<sequence length="96" mass="10999">TLEEYTDELLFSLNTEDFVSRRQNITDKPSGYHLIFESNSCGDAPNDPLSFNFKIACDRLSFGIRNYRAQNRLTPKNINAINEQFLVDMESACDAK</sequence>
<organism evidence="1 2">
    <name type="scientific">Massariosphaeria phaeospora</name>
    <dbReference type="NCBI Taxonomy" id="100035"/>
    <lineage>
        <taxon>Eukaryota</taxon>
        <taxon>Fungi</taxon>
        <taxon>Dikarya</taxon>
        <taxon>Ascomycota</taxon>
        <taxon>Pezizomycotina</taxon>
        <taxon>Dothideomycetes</taxon>
        <taxon>Pleosporomycetidae</taxon>
        <taxon>Pleosporales</taxon>
        <taxon>Pleosporales incertae sedis</taxon>
        <taxon>Massariosphaeria</taxon>
    </lineage>
</organism>
<gene>
    <name evidence="1" type="ORF">BDV95DRAFT_470842</name>
</gene>
<dbReference type="Gene3D" id="1.20.90.10">
    <property type="entry name" value="Phospholipase A2 domain"/>
    <property type="match status" value="1"/>
</dbReference>
<name>A0A7C8MBH2_9PLEO</name>
<dbReference type="Proteomes" id="UP000481861">
    <property type="component" value="Unassembled WGS sequence"/>
</dbReference>
<accession>A0A7C8MBH2</accession>
<dbReference type="InterPro" id="IPR036444">
    <property type="entry name" value="PLipase_A2_dom_sf"/>
</dbReference>
<dbReference type="InterPro" id="IPR015141">
    <property type="entry name" value="PLipase_A2_prok/fun"/>
</dbReference>
<dbReference type="Pfam" id="PF09056">
    <property type="entry name" value="Phospholip_A2_3"/>
    <property type="match status" value="1"/>
</dbReference>
<dbReference type="GO" id="GO:0006644">
    <property type="term" value="P:phospholipid metabolic process"/>
    <property type="evidence" value="ECO:0007669"/>
    <property type="project" value="InterPro"/>
</dbReference>
<dbReference type="OrthoDB" id="5120271at2759"/>
<comment type="caution">
    <text evidence="1">The sequence shown here is derived from an EMBL/GenBank/DDBJ whole genome shotgun (WGS) entry which is preliminary data.</text>
</comment>
<evidence type="ECO:0000313" key="1">
    <source>
        <dbReference type="EMBL" id="KAF2876220.1"/>
    </source>
</evidence>
<dbReference type="AlphaFoldDB" id="A0A7C8MBH2"/>
<dbReference type="GO" id="GO:0004623">
    <property type="term" value="F:phospholipase A2 activity"/>
    <property type="evidence" value="ECO:0007669"/>
    <property type="project" value="InterPro"/>
</dbReference>
<feature type="non-terminal residue" evidence="1">
    <location>
        <position position="96"/>
    </location>
</feature>
<protein>
    <submittedName>
        <fullName evidence="1">Prokaryotic phospholipase A2-domain-containing protein</fullName>
    </submittedName>
</protein>
<feature type="non-terminal residue" evidence="1">
    <location>
        <position position="1"/>
    </location>
</feature>
<dbReference type="GO" id="GO:0050482">
    <property type="term" value="P:arachidonate secretion"/>
    <property type="evidence" value="ECO:0007669"/>
    <property type="project" value="InterPro"/>
</dbReference>
<reference evidence="1 2" key="1">
    <citation type="submission" date="2020-01" db="EMBL/GenBank/DDBJ databases">
        <authorList>
            <consortium name="DOE Joint Genome Institute"/>
            <person name="Haridas S."/>
            <person name="Albert R."/>
            <person name="Binder M."/>
            <person name="Bloem J."/>
            <person name="Labutti K."/>
            <person name="Salamov A."/>
            <person name="Andreopoulos B."/>
            <person name="Baker S.E."/>
            <person name="Barry K."/>
            <person name="Bills G."/>
            <person name="Bluhm B.H."/>
            <person name="Cannon C."/>
            <person name="Castanera R."/>
            <person name="Culley D.E."/>
            <person name="Daum C."/>
            <person name="Ezra D."/>
            <person name="Gonzalez J.B."/>
            <person name="Henrissat B."/>
            <person name="Kuo A."/>
            <person name="Liang C."/>
            <person name="Lipzen A."/>
            <person name="Lutzoni F."/>
            <person name="Magnuson J."/>
            <person name="Mondo S."/>
            <person name="Nolan M."/>
            <person name="Ohm R."/>
            <person name="Pangilinan J."/>
            <person name="Park H.-J.H."/>
            <person name="Ramirez L."/>
            <person name="Alfaro M."/>
            <person name="Sun H."/>
            <person name="Tritt A."/>
            <person name="Yoshinaga Y."/>
            <person name="Zwiers L.-H.L."/>
            <person name="Turgeon B.G."/>
            <person name="Goodwin S.B."/>
            <person name="Spatafora J.W."/>
            <person name="Crous P.W."/>
            <person name="Grigoriev I.V."/>
        </authorList>
    </citation>
    <scope>NUCLEOTIDE SEQUENCE [LARGE SCALE GENOMIC DNA]</scope>
    <source>
        <strain evidence="1 2">CBS 611.86</strain>
    </source>
</reference>
<keyword evidence="2" id="KW-1185">Reference proteome</keyword>
<dbReference type="SUPFAM" id="SSF48619">
    <property type="entry name" value="Phospholipase A2, PLA2"/>
    <property type="match status" value="1"/>
</dbReference>
<dbReference type="EMBL" id="JAADJZ010000003">
    <property type="protein sequence ID" value="KAF2876220.1"/>
    <property type="molecule type" value="Genomic_DNA"/>
</dbReference>
<proteinExistence type="predicted"/>
<evidence type="ECO:0000313" key="2">
    <source>
        <dbReference type="Proteomes" id="UP000481861"/>
    </source>
</evidence>